<evidence type="ECO:0000256" key="3">
    <source>
        <dbReference type="ARBA" id="ARBA00004868"/>
    </source>
</evidence>
<dbReference type="CDD" id="cd01170">
    <property type="entry name" value="THZ_kinase"/>
    <property type="match status" value="1"/>
</dbReference>
<keyword evidence="10" id="KW-0460">Magnesium</keyword>
<gene>
    <name evidence="12" type="ORF">EW026_g1703</name>
</gene>
<comment type="cofactor">
    <cofactor evidence="2">
        <name>Mg(2+)</name>
        <dbReference type="ChEBI" id="CHEBI:18420"/>
    </cofactor>
</comment>
<evidence type="ECO:0000256" key="8">
    <source>
        <dbReference type="ARBA" id="ARBA00022777"/>
    </source>
</evidence>
<dbReference type="AlphaFoldDB" id="A0A4S4KR46"/>
<keyword evidence="11" id="KW-0784">Thiamine biosynthesis</keyword>
<evidence type="ECO:0000256" key="9">
    <source>
        <dbReference type="ARBA" id="ARBA00022840"/>
    </source>
</evidence>
<keyword evidence="7" id="KW-0547">Nucleotide-binding</keyword>
<dbReference type="EMBL" id="SGPJ01000037">
    <property type="protein sequence ID" value="THH00904.1"/>
    <property type="molecule type" value="Genomic_DNA"/>
</dbReference>
<evidence type="ECO:0000256" key="4">
    <source>
        <dbReference type="ARBA" id="ARBA00012129"/>
    </source>
</evidence>
<dbReference type="PRINTS" id="PR01099">
    <property type="entry name" value="HYETHTZKNASE"/>
</dbReference>
<evidence type="ECO:0000256" key="11">
    <source>
        <dbReference type="ARBA" id="ARBA00022977"/>
    </source>
</evidence>
<accession>A0A4S4KR46</accession>
<evidence type="ECO:0000256" key="2">
    <source>
        <dbReference type="ARBA" id="ARBA00001946"/>
    </source>
</evidence>
<reference evidence="12 13" key="1">
    <citation type="submission" date="2019-02" db="EMBL/GenBank/DDBJ databases">
        <title>Genome sequencing of the rare red list fungi Phlebia centrifuga.</title>
        <authorList>
            <person name="Buettner E."/>
            <person name="Kellner H."/>
        </authorList>
    </citation>
    <scope>NUCLEOTIDE SEQUENCE [LARGE SCALE GENOMIC DNA]</scope>
    <source>
        <strain evidence="12 13">DSM 108282</strain>
    </source>
</reference>
<evidence type="ECO:0000313" key="13">
    <source>
        <dbReference type="Proteomes" id="UP000309038"/>
    </source>
</evidence>
<dbReference type="Pfam" id="PF02110">
    <property type="entry name" value="HK"/>
    <property type="match status" value="1"/>
</dbReference>
<keyword evidence="9" id="KW-0067">ATP-binding</keyword>
<dbReference type="Proteomes" id="UP000309038">
    <property type="component" value="Unassembled WGS sequence"/>
</dbReference>
<dbReference type="GO" id="GO:0009228">
    <property type="term" value="P:thiamine biosynthetic process"/>
    <property type="evidence" value="ECO:0007669"/>
    <property type="project" value="UniProtKB-KW"/>
</dbReference>
<keyword evidence="13" id="KW-1185">Reference proteome</keyword>
<dbReference type="GO" id="GO:0004417">
    <property type="term" value="F:hydroxyethylthiazole kinase activity"/>
    <property type="evidence" value="ECO:0007669"/>
    <property type="project" value="UniProtKB-EC"/>
</dbReference>
<evidence type="ECO:0000256" key="10">
    <source>
        <dbReference type="ARBA" id="ARBA00022842"/>
    </source>
</evidence>
<evidence type="ECO:0000256" key="1">
    <source>
        <dbReference type="ARBA" id="ARBA00001771"/>
    </source>
</evidence>
<keyword evidence="6" id="KW-0479">Metal-binding</keyword>
<dbReference type="GO" id="GO:0009229">
    <property type="term" value="P:thiamine diphosphate biosynthetic process"/>
    <property type="evidence" value="ECO:0007669"/>
    <property type="project" value="UniProtKB-UniPathway"/>
</dbReference>
<dbReference type="Gene3D" id="3.40.1190.20">
    <property type="match status" value="1"/>
</dbReference>
<dbReference type="UniPathway" id="UPA00060">
    <property type="reaction ID" value="UER00139"/>
</dbReference>
<evidence type="ECO:0000256" key="7">
    <source>
        <dbReference type="ARBA" id="ARBA00022741"/>
    </source>
</evidence>
<comment type="catalytic activity">
    <reaction evidence="1">
        <text>5-(2-hydroxyethyl)-4-methylthiazole + ATP = 4-methyl-5-(2-phosphooxyethyl)-thiazole + ADP + H(+)</text>
        <dbReference type="Rhea" id="RHEA:24212"/>
        <dbReference type="ChEBI" id="CHEBI:15378"/>
        <dbReference type="ChEBI" id="CHEBI:17957"/>
        <dbReference type="ChEBI" id="CHEBI:30616"/>
        <dbReference type="ChEBI" id="CHEBI:58296"/>
        <dbReference type="ChEBI" id="CHEBI:456216"/>
        <dbReference type="EC" id="2.7.1.50"/>
    </reaction>
</comment>
<proteinExistence type="predicted"/>
<comment type="pathway">
    <text evidence="3">Cofactor biosynthesis; thiamine diphosphate biosynthesis; 4-methyl-5-(2-phosphoethyl)-thiazole from 5-(2-hydroxyethyl)-4-methylthiazole: step 1/1.</text>
</comment>
<organism evidence="12 13">
    <name type="scientific">Hermanssonia centrifuga</name>
    <dbReference type="NCBI Taxonomy" id="98765"/>
    <lineage>
        <taxon>Eukaryota</taxon>
        <taxon>Fungi</taxon>
        <taxon>Dikarya</taxon>
        <taxon>Basidiomycota</taxon>
        <taxon>Agaricomycotina</taxon>
        <taxon>Agaricomycetes</taxon>
        <taxon>Polyporales</taxon>
        <taxon>Meruliaceae</taxon>
        <taxon>Hermanssonia</taxon>
    </lineage>
</organism>
<dbReference type="SUPFAM" id="SSF53613">
    <property type="entry name" value="Ribokinase-like"/>
    <property type="match status" value="1"/>
</dbReference>
<dbReference type="EC" id="2.7.1.50" evidence="4"/>
<evidence type="ECO:0000256" key="6">
    <source>
        <dbReference type="ARBA" id="ARBA00022723"/>
    </source>
</evidence>
<sequence>MATAPEEMADLSKAIGALLINFGTIQNLDGMLAAGRQANINRKPVVFDPVGVGLLSTWQTTVIKGNAAELGAIANSLEVQARGVDSVGKGFADPAKFVLDLARKQRCIVVLTGVTDWVSDGTVVIRLSNGHPLLGDITGSGCMVGTCVATFCAGVSMAAFAKRSADAEEDGRLVRGDMLLAAVGGVLALTVASEYAAKREDVKGSGTFLPALIDELGSLTAEKLAATANIEIITC</sequence>
<dbReference type="InterPro" id="IPR000417">
    <property type="entry name" value="Hyethyz_kinase"/>
</dbReference>
<dbReference type="GO" id="GO:0000287">
    <property type="term" value="F:magnesium ion binding"/>
    <property type="evidence" value="ECO:0007669"/>
    <property type="project" value="InterPro"/>
</dbReference>
<evidence type="ECO:0000313" key="12">
    <source>
        <dbReference type="EMBL" id="THH00904.1"/>
    </source>
</evidence>
<name>A0A4S4KR46_9APHY</name>
<comment type="caution">
    <text evidence="12">The sequence shown here is derived from an EMBL/GenBank/DDBJ whole genome shotgun (WGS) entry which is preliminary data.</text>
</comment>
<dbReference type="GO" id="GO:0005524">
    <property type="term" value="F:ATP binding"/>
    <property type="evidence" value="ECO:0007669"/>
    <property type="project" value="UniProtKB-KW"/>
</dbReference>
<protein>
    <recommendedName>
        <fullName evidence="4">hydroxyethylthiazole kinase</fullName>
        <ecNumber evidence="4">2.7.1.50</ecNumber>
    </recommendedName>
</protein>
<keyword evidence="8" id="KW-0418">Kinase</keyword>
<evidence type="ECO:0000256" key="5">
    <source>
        <dbReference type="ARBA" id="ARBA00022679"/>
    </source>
</evidence>
<keyword evidence="5" id="KW-0808">Transferase</keyword>
<dbReference type="InterPro" id="IPR029056">
    <property type="entry name" value="Ribokinase-like"/>
</dbReference>